<proteinExistence type="predicted"/>
<protein>
    <submittedName>
        <fullName evidence="1">Uncharacterized protein</fullName>
    </submittedName>
</protein>
<evidence type="ECO:0000313" key="2">
    <source>
        <dbReference type="Proteomes" id="UP000315289"/>
    </source>
</evidence>
<accession>A0A557SZ18</accession>
<sequence>MYDFNESEIDLSKIKIISNVFKIKGYNISSKCLNLLFG</sequence>
<organism evidence="1 2">
    <name type="scientific">Candidatus Nitrosocosmicus arcticus</name>
    <dbReference type="NCBI Taxonomy" id="2035267"/>
    <lineage>
        <taxon>Archaea</taxon>
        <taxon>Nitrososphaerota</taxon>
        <taxon>Nitrososphaeria</taxon>
        <taxon>Nitrososphaerales</taxon>
        <taxon>Nitrososphaeraceae</taxon>
        <taxon>Candidatus Nitrosocosmicus</taxon>
    </lineage>
</organism>
<reference evidence="1 2" key="1">
    <citation type="journal article" date="2019" name="Front. Microbiol.">
        <title>Ammonia Oxidation by the Arctic Terrestrial Thaumarchaeote Candidatus Nitrosocosmicus arcticus Is Stimulated by Increasing Temperatures.</title>
        <authorList>
            <person name="Alves R.J.E."/>
            <person name="Kerou M."/>
            <person name="Zappe A."/>
            <person name="Bittner R."/>
            <person name="Abby S.S."/>
            <person name="Schmidt H.A."/>
            <person name="Pfeifer K."/>
            <person name="Schleper C."/>
        </authorList>
    </citation>
    <scope>NUCLEOTIDE SEQUENCE [LARGE SCALE GENOMIC DNA]</scope>
    <source>
        <strain evidence="1 2">Kfb</strain>
    </source>
</reference>
<name>A0A557SZ18_9ARCH</name>
<gene>
    <name evidence="1" type="ORF">NARC_10246</name>
</gene>
<dbReference type="Proteomes" id="UP000315289">
    <property type="component" value="Unassembled WGS sequence"/>
</dbReference>
<comment type="caution">
    <text evidence="1">The sequence shown here is derived from an EMBL/GenBank/DDBJ whole genome shotgun (WGS) entry which is preliminary data.</text>
</comment>
<dbReference type="AlphaFoldDB" id="A0A557SZ18"/>
<dbReference type="EMBL" id="VOAH01000001">
    <property type="protein sequence ID" value="TVP41840.1"/>
    <property type="molecule type" value="Genomic_DNA"/>
</dbReference>
<keyword evidence="2" id="KW-1185">Reference proteome</keyword>
<evidence type="ECO:0000313" key="1">
    <source>
        <dbReference type="EMBL" id="TVP41840.1"/>
    </source>
</evidence>